<gene>
    <name evidence="1" type="ORF">ACFPFU_13865</name>
</gene>
<reference evidence="2" key="1">
    <citation type="journal article" date="2019" name="Int. J. Syst. Evol. Microbiol.">
        <title>The Global Catalogue of Microorganisms (GCM) 10K type strain sequencing project: providing services to taxonomists for standard genome sequencing and annotation.</title>
        <authorList>
            <consortium name="The Broad Institute Genomics Platform"/>
            <consortium name="The Broad Institute Genome Sequencing Center for Infectious Disease"/>
            <person name="Wu L."/>
            <person name="Ma J."/>
        </authorList>
    </citation>
    <scope>NUCLEOTIDE SEQUENCE [LARGE SCALE GENOMIC DNA]</scope>
    <source>
        <strain evidence="2">CGMCC 4.7466</strain>
    </source>
</reference>
<accession>A0ABV9T2S5</accession>
<evidence type="ECO:0000313" key="1">
    <source>
        <dbReference type="EMBL" id="MFC4872777.1"/>
    </source>
</evidence>
<dbReference type="Pfam" id="PF11751">
    <property type="entry name" value="PorP_SprF"/>
    <property type="match status" value="1"/>
</dbReference>
<name>A0ABV9T2S5_9BACT</name>
<dbReference type="InterPro" id="IPR019861">
    <property type="entry name" value="PorP/SprF_Bacteroidetes"/>
</dbReference>
<dbReference type="NCBIfam" id="TIGR03519">
    <property type="entry name" value="T9SS_PorP_fam"/>
    <property type="match status" value="1"/>
</dbReference>
<dbReference type="EMBL" id="JBHSJJ010000007">
    <property type="protein sequence ID" value="MFC4872777.1"/>
    <property type="molecule type" value="Genomic_DNA"/>
</dbReference>
<organism evidence="1 2">
    <name type="scientific">Negadavirga shengliensis</name>
    <dbReference type="NCBI Taxonomy" id="1389218"/>
    <lineage>
        <taxon>Bacteria</taxon>
        <taxon>Pseudomonadati</taxon>
        <taxon>Bacteroidota</taxon>
        <taxon>Cytophagia</taxon>
        <taxon>Cytophagales</taxon>
        <taxon>Cyclobacteriaceae</taxon>
        <taxon>Negadavirga</taxon>
    </lineage>
</organism>
<keyword evidence="2" id="KW-1185">Reference proteome</keyword>
<dbReference type="Proteomes" id="UP001595818">
    <property type="component" value="Unassembled WGS sequence"/>
</dbReference>
<sequence>MKRIYTVAVTVLICAVGMIRVAEGQSRKYISQFSHFQNYYNPGLTGYEGSTARAFVRNQWAGFEGAPGTYFLSAELDFGELSGDADAALLSKNAVGISLLHDRYGTFVDTELIASYASRIRLDANTNLRLGAGVNYNTVRLDGNAMTPEQAGDPVLGRYLNSFADMHILDFNLGLALTHRNYYLSYGAHNVNRGAIQSGDVFMDRKPVTHIVQAGFRQALSKDFSVILNFMQRMQADLPDNTELNLKVLMLDRLWLGAGHRRDYANNFQLGLVLDRFRVGYIYELPSIGSYLLPNTTHEFTAVFNLFRSNERRTEDEVLIW</sequence>
<proteinExistence type="predicted"/>
<dbReference type="RefSeq" id="WP_377065358.1">
    <property type="nucleotide sequence ID" value="NZ_JBHSJJ010000007.1"/>
</dbReference>
<protein>
    <submittedName>
        <fullName evidence="1">Type IX secretion system membrane protein PorP/SprF</fullName>
    </submittedName>
</protein>
<comment type="caution">
    <text evidence="1">The sequence shown here is derived from an EMBL/GenBank/DDBJ whole genome shotgun (WGS) entry which is preliminary data.</text>
</comment>
<evidence type="ECO:0000313" key="2">
    <source>
        <dbReference type="Proteomes" id="UP001595818"/>
    </source>
</evidence>